<dbReference type="SUPFAM" id="SSF143081">
    <property type="entry name" value="BB1717-like"/>
    <property type="match status" value="1"/>
</dbReference>
<evidence type="ECO:0000313" key="2">
    <source>
        <dbReference type="EMBL" id="MPY12334.1"/>
    </source>
</evidence>
<keyword evidence="3" id="KW-1185">Reference proteome</keyword>
<name>A0A7X1NSY5_9MICC</name>
<organism evidence="2 3">
    <name type="scientific">Arthrobacter bussei</name>
    <dbReference type="NCBI Taxonomy" id="2594179"/>
    <lineage>
        <taxon>Bacteria</taxon>
        <taxon>Bacillati</taxon>
        <taxon>Actinomycetota</taxon>
        <taxon>Actinomycetes</taxon>
        <taxon>Micrococcales</taxon>
        <taxon>Micrococcaceae</taxon>
        <taxon>Arthrobacter</taxon>
    </lineage>
</organism>
<evidence type="ECO:0000313" key="3">
    <source>
        <dbReference type="Proteomes" id="UP000326464"/>
    </source>
</evidence>
<evidence type="ECO:0008006" key="4">
    <source>
        <dbReference type="Google" id="ProtNLM"/>
    </source>
</evidence>
<reference evidence="3" key="1">
    <citation type="submission" date="2019-07" db="EMBL/GenBank/DDBJ databases">
        <title>Arthrobacter KR32 sp. nov., isolated from mountain cheese made of cows milk.</title>
        <authorList>
            <person name="Flegler A."/>
        </authorList>
    </citation>
    <scope>NUCLEOTIDE SEQUENCE [LARGE SCALE GENOMIC DNA]</scope>
    <source>
        <strain evidence="3">KR32</strain>
    </source>
</reference>
<accession>A0A7X1NSY5</accession>
<dbReference type="AlphaFoldDB" id="A0A7X1NSY5"/>
<gene>
    <name evidence="2" type="ORF">FNH21_16735</name>
</gene>
<sequence length="76" mass="8129">MEPPVVIVPAGLRGDWLDPRNDARPAVPELLDAIPDPHLLPRLVGPRVGSVRNNGPELIDPLPGDVTADADQQTLL</sequence>
<dbReference type="Proteomes" id="UP000326464">
    <property type="component" value="Unassembled WGS sequence"/>
</dbReference>
<dbReference type="InterPro" id="IPR036590">
    <property type="entry name" value="SRAP-like"/>
</dbReference>
<feature type="region of interest" description="Disordered" evidence="1">
    <location>
        <begin position="52"/>
        <end position="76"/>
    </location>
</feature>
<evidence type="ECO:0000256" key="1">
    <source>
        <dbReference type="SAM" id="MobiDB-lite"/>
    </source>
</evidence>
<dbReference type="OrthoDB" id="9782620at2"/>
<dbReference type="EMBL" id="VJXX01000033">
    <property type="protein sequence ID" value="MPY12334.1"/>
    <property type="molecule type" value="Genomic_DNA"/>
</dbReference>
<protein>
    <recommendedName>
        <fullName evidence="4">SOS response-associated peptidase</fullName>
    </recommendedName>
</protein>
<proteinExistence type="predicted"/>
<comment type="caution">
    <text evidence="2">The sequence shown here is derived from an EMBL/GenBank/DDBJ whole genome shotgun (WGS) entry which is preliminary data.</text>
</comment>
<dbReference type="Gene3D" id="3.90.1680.10">
    <property type="entry name" value="SOS response associated peptidase-like"/>
    <property type="match status" value="1"/>
</dbReference>